<reference evidence="13 14" key="1">
    <citation type="submission" date="2018-08" db="EMBL/GenBank/DDBJ databases">
        <title>Complete genome sequencing of Blastochloris tepida GI.</title>
        <authorList>
            <person name="Tsukatani Y."/>
            <person name="Mori H."/>
        </authorList>
    </citation>
    <scope>NUCLEOTIDE SEQUENCE [LARGE SCALE GENOMIC DNA]</scope>
    <source>
        <strain evidence="13 14">GI</strain>
    </source>
</reference>
<evidence type="ECO:0000256" key="4">
    <source>
        <dbReference type="ARBA" id="ARBA00022490"/>
    </source>
</evidence>
<evidence type="ECO:0000256" key="7">
    <source>
        <dbReference type="ARBA" id="ARBA00022842"/>
    </source>
</evidence>
<evidence type="ECO:0000256" key="9">
    <source>
        <dbReference type="HAMAP-Rule" id="MF_01855"/>
    </source>
</evidence>
<dbReference type="PIRSF" id="PIRSF500210">
    <property type="entry name" value="FBPtase"/>
    <property type="match status" value="1"/>
</dbReference>
<dbReference type="GO" id="GO:0006000">
    <property type="term" value="P:fructose metabolic process"/>
    <property type="evidence" value="ECO:0007669"/>
    <property type="project" value="TreeGrafter"/>
</dbReference>
<dbReference type="GO" id="GO:0006002">
    <property type="term" value="P:fructose 6-phosphate metabolic process"/>
    <property type="evidence" value="ECO:0007669"/>
    <property type="project" value="TreeGrafter"/>
</dbReference>
<organism evidence="13 14">
    <name type="scientific">Blastochloris tepida</name>
    <dbReference type="NCBI Taxonomy" id="2233851"/>
    <lineage>
        <taxon>Bacteria</taxon>
        <taxon>Pseudomonadati</taxon>
        <taxon>Pseudomonadota</taxon>
        <taxon>Alphaproteobacteria</taxon>
        <taxon>Hyphomicrobiales</taxon>
        <taxon>Blastochloridaceae</taxon>
        <taxon>Blastochloris</taxon>
    </lineage>
</organism>
<feature type="binding site" evidence="9">
    <location>
        <begin position="116"/>
        <end position="119"/>
    </location>
    <ligand>
        <name>substrate</name>
    </ligand>
</feature>
<dbReference type="Pfam" id="PF00316">
    <property type="entry name" value="FBPase"/>
    <property type="match status" value="1"/>
</dbReference>
<dbReference type="InterPro" id="IPR000146">
    <property type="entry name" value="FBPase_class-1"/>
</dbReference>
<accession>A0A348FW52</accession>
<dbReference type="NCBIfam" id="NF006779">
    <property type="entry name" value="PRK09293.1-3"/>
    <property type="match status" value="1"/>
</dbReference>
<feature type="binding site" evidence="9">
    <location>
        <begin position="260"/>
        <end position="262"/>
    </location>
    <ligand>
        <name>substrate</name>
    </ligand>
</feature>
<dbReference type="PIRSF" id="PIRSF000904">
    <property type="entry name" value="FBPtase_SBPase"/>
    <property type="match status" value="1"/>
</dbReference>
<feature type="domain" description="Fructose-1-6-bisphosphatase class 1 C-terminal" evidence="12">
    <location>
        <begin position="199"/>
        <end position="331"/>
    </location>
</feature>
<feature type="binding site" evidence="9">
    <location>
        <position position="116"/>
    </location>
    <ligand>
        <name>Mg(2+)</name>
        <dbReference type="ChEBI" id="CHEBI:18420"/>
        <label>2</label>
    </ligand>
</feature>
<comment type="pathway">
    <text evidence="2">Carbohydrate biosynthesis; Calvin cycle.</text>
</comment>
<keyword evidence="14" id="KW-1185">Reference proteome</keyword>
<dbReference type="AlphaFoldDB" id="A0A348FW52"/>
<keyword evidence="8 9" id="KW-0119">Carbohydrate metabolism</keyword>
<protein>
    <recommendedName>
        <fullName evidence="9">Fructose-1,6-bisphosphatase class 1</fullName>
        <shortName evidence="9">FBPase class 1</shortName>
        <ecNumber evidence="9">3.1.3.11</ecNumber>
    </recommendedName>
    <alternativeName>
        <fullName evidence="9">D-fructose-1,6-bisphosphate 1-phosphohydrolase class 1</fullName>
    </alternativeName>
</protein>
<dbReference type="PRINTS" id="PR00115">
    <property type="entry name" value="F16BPHPHTASE"/>
</dbReference>
<feature type="binding site" evidence="9">
    <location>
        <position position="113"/>
    </location>
    <ligand>
        <name>Mg(2+)</name>
        <dbReference type="ChEBI" id="CHEBI:18420"/>
        <label>2</label>
    </ligand>
</feature>
<dbReference type="PANTHER" id="PTHR11556:SF35">
    <property type="entry name" value="SEDOHEPTULOSE-1,7-BISPHOSPHATASE, CHLOROPLASTIC"/>
    <property type="match status" value="1"/>
</dbReference>
<dbReference type="InterPro" id="IPR028343">
    <property type="entry name" value="FBPtase"/>
</dbReference>
<dbReference type="GO" id="GO:0006094">
    <property type="term" value="P:gluconeogenesis"/>
    <property type="evidence" value="ECO:0007669"/>
    <property type="project" value="UniProtKB-UniRule"/>
</dbReference>
<name>A0A348FW52_9HYPH</name>
<dbReference type="FunFam" id="3.40.190.80:FF:000011">
    <property type="entry name" value="Fructose-1,6-bisphosphatase class 1"/>
    <property type="match status" value="1"/>
</dbReference>
<comment type="similarity">
    <text evidence="3 9 10">Belongs to the FBPase class 1 family.</text>
</comment>
<dbReference type="CDD" id="cd00354">
    <property type="entry name" value="FBPase"/>
    <property type="match status" value="1"/>
</dbReference>
<keyword evidence="6 9" id="KW-0378">Hydrolase</keyword>
<dbReference type="EC" id="3.1.3.11" evidence="9"/>
<dbReference type="NCBIfam" id="NF006780">
    <property type="entry name" value="PRK09293.1-4"/>
    <property type="match status" value="1"/>
</dbReference>
<dbReference type="GO" id="GO:0005986">
    <property type="term" value="P:sucrose biosynthetic process"/>
    <property type="evidence" value="ECO:0007669"/>
    <property type="project" value="TreeGrafter"/>
</dbReference>
<dbReference type="GO" id="GO:0000287">
    <property type="term" value="F:magnesium ion binding"/>
    <property type="evidence" value="ECO:0007669"/>
    <property type="project" value="UniProtKB-UniRule"/>
</dbReference>
<keyword evidence="5 9" id="KW-0479">Metal-binding</keyword>
<dbReference type="InterPro" id="IPR044015">
    <property type="entry name" value="FBPase_C_dom"/>
</dbReference>
<dbReference type="InterPro" id="IPR033391">
    <property type="entry name" value="FBPase_N"/>
</dbReference>
<dbReference type="HAMAP" id="MF_01855">
    <property type="entry name" value="FBPase_class1"/>
    <property type="match status" value="1"/>
</dbReference>
<feature type="domain" description="Fructose-1-6-bisphosphatase class I N-terminal" evidence="11">
    <location>
        <begin position="34"/>
        <end position="193"/>
    </location>
</feature>
<evidence type="ECO:0000256" key="1">
    <source>
        <dbReference type="ARBA" id="ARBA00001273"/>
    </source>
</evidence>
<evidence type="ECO:0000256" key="8">
    <source>
        <dbReference type="ARBA" id="ARBA00023277"/>
    </source>
</evidence>
<comment type="subcellular location">
    <subcellularLocation>
        <location evidence="9">Cytoplasm</location>
    </subcellularLocation>
</comment>
<dbReference type="SUPFAM" id="SSF56655">
    <property type="entry name" value="Carbohydrate phosphatase"/>
    <property type="match status" value="1"/>
</dbReference>
<evidence type="ECO:0000259" key="11">
    <source>
        <dbReference type="Pfam" id="PF00316"/>
    </source>
</evidence>
<proteinExistence type="inferred from homology"/>
<dbReference type="RefSeq" id="WP_126396826.1">
    <property type="nucleotide sequence ID" value="NZ_AP018907.1"/>
</dbReference>
<dbReference type="Gene3D" id="3.40.190.80">
    <property type="match status" value="1"/>
</dbReference>
<keyword evidence="4 9" id="KW-0963">Cytoplasm</keyword>
<comment type="catalytic activity">
    <reaction evidence="1 9">
        <text>beta-D-fructose 1,6-bisphosphate + H2O = beta-D-fructose 6-phosphate + phosphate</text>
        <dbReference type="Rhea" id="RHEA:11064"/>
        <dbReference type="ChEBI" id="CHEBI:15377"/>
        <dbReference type="ChEBI" id="CHEBI:32966"/>
        <dbReference type="ChEBI" id="CHEBI:43474"/>
        <dbReference type="ChEBI" id="CHEBI:57634"/>
        <dbReference type="EC" id="3.1.3.11"/>
    </reaction>
</comment>
<dbReference type="GO" id="GO:0030388">
    <property type="term" value="P:fructose 1,6-bisphosphate metabolic process"/>
    <property type="evidence" value="ECO:0007669"/>
    <property type="project" value="TreeGrafter"/>
</dbReference>
<feature type="binding site" evidence="9">
    <location>
        <position position="113"/>
    </location>
    <ligand>
        <name>Mg(2+)</name>
        <dbReference type="ChEBI" id="CHEBI:18420"/>
        <label>1</label>
    </ligand>
</feature>
<keyword evidence="7 9" id="KW-0460">Magnesium</keyword>
<dbReference type="Gene3D" id="3.30.540.10">
    <property type="entry name" value="Fructose-1,6-Bisphosphatase, subunit A, domain 1"/>
    <property type="match status" value="1"/>
</dbReference>
<comment type="caution">
    <text evidence="9">Lacks conserved residue(s) required for the propagation of feature annotation.</text>
</comment>
<dbReference type="Pfam" id="PF18913">
    <property type="entry name" value="FBPase_C"/>
    <property type="match status" value="1"/>
</dbReference>
<dbReference type="KEGG" id="blag:BLTE_02200"/>
<evidence type="ECO:0000256" key="10">
    <source>
        <dbReference type="RuleBase" id="RU000508"/>
    </source>
</evidence>
<evidence type="ECO:0000313" key="14">
    <source>
        <dbReference type="Proteomes" id="UP000266934"/>
    </source>
</evidence>
<comment type="cofactor">
    <cofactor evidence="9">
        <name>Mg(2+)</name>
        <dbReference type="ChEBI" id="CHEBI:18420"/>
    </cofactor>
    <text evidence="9">Binds 2 magnesium ions per subunit.</text>
</comment>
<dbReference type="GO" id="GO:0005829">
    <property type="term" value="C:cytosol"/>
    <property type="evidence" value="ECO:0007669"/>
    <property type="project" value="TreeGrafter"/>
</dbReference>
<dbReference type="OrthoDB" id="9806756at2"/>
<evidence type="ECO:0000259" key="12">
    <source>
        <dbReference type="Pfam" id="PF18913"/>
    </source>
</evidence>
<feature type="binding site" evidence="9">
    <location>
        <position position="94"/>
    </location>
    <ligand>
        <name>Mg(2+)</name>
        <dbReference type="ChEBI" id="CHEBI:18420"/>
        <label>1</label>
    </ligand>
</feature>
<dbReference type="Proteomes" id="UP000266934">
    <property type="component" value="Chromosome"/>
</dbReference>
<dbReference type="PROSITE" id="PS00124">
    <property type="entry name" value="FBPASE"/>
    <property type="match status" value="1"/>
</dbReference>
<dbReference type="EMBL" id="AP018907">
    <property type="protein sequence ID" value="BBF91535.1"/>
    <property type="molecule type" value="Genomic_DNA"/>
</dbReference>
<sequence length="352" mass="37825">MTHAPQARPLLEDYLDVWAGTDASRRAVADTVVALARATTEIAALIAFGPLAGDLGAARVDKGGGDAQKELDVIADQLILRHLNDAPVAAMASEEADEPVAVKAGGPVIVAVDPLDGSSNIDTNTAIGTIFSVLPAPADIDPASADAFLQRGRDQLAAGYVIYGPNTSLVLTVGAGTQLFVLHPETRRFALVTERVAVPPDAREFAINMSNYRHWDEPIRLYIDDLLKGQEGPRDVDYNMRWVASMVAEAHRILIRGGVYLYPSDARRGYTAGRLRLIYEGNPIAFLMEQAGGGASNGAEPILDLVPTTLHQRVPLVFGSSEKVRRVARYVAAPESIAERSPLFAKRGLFRP</sequence>
<evidence type="ECO:0000256" key="3">
    <source>
        <dbReference type="ARBA" id="ARBA00010941"/>
    </source>
</evidence>
<evidence type="ECO:0000256" key="5">
    <source>
        <dbReference type="ARBA" id="ARBA00022723"/>
    </source>
</evidence>
<dbReference type="InterPro" id="IPR020548">
    <property type="entry name" value="Fructose_bisphosphatase_AS"/>
</dbReference>
<feature type="binding site" evidence="9">
    <location>
        <position position="208"/>
    </location>
    <ligand>
        <name>substrate</name>
    </ligand>
</feature>
<feature type="binding site" evidence="9">
    <location>
        <position position="280"/>
    </location>
    <ligand>
        <name>Mg(2+)</name>
        <dbReference type="ChEBI" id="CHEBI:18420"/>
        <label>2</label>
    </ligand>
</feature>
<dbReference type="GO" id="GO:0042132">
    <property type="term" value="F:fructose 1,6-bisphosphate 1-phosphatase activity"/>
    <property type="evidence" value="ECO:0007669"/>
    <property type="project" value="UniProtKB-UniRule"/>
</dbReference>
<evidence type="ECO:0000313" key="13">
    <source>
        <dbReference type="EMBL" id="BBF91535.1"/>
    </source>
</evidence>
<evidence type="ECO:0000256" key="6">
    <source>
        <dbReference type="ARBA" id="ARBA00022801"/>
    </source>
</evidence>
<evidence type="ECO:0000256" key="2">
    <source>
        <dbReference type="ARBA" id="ARBA00005215"/>
    </source>
</evidence>
<feature type="binding site" evidence="9">
    <location>
        <position position="115"/>
    </location>
    <ligand>
        <name>Mg(2+)</name>
        <dbReference type="ChEBI" id="CHEBI:18420"/>
        <label>1</label>
    </ligand>
</feature>
<dbReference type="PANTHER" id="PTHR11556">
    <property type="entry name" value="FRUCTOSE-1,6-BISPHOSPHATASE-RELATED"/>
    <property type="match status" value="1"/>
</dbReference>
<gene>
    <name evidence="9 13" type="primary">fbp</name>
    <name evidence="13" type="ORF">BLTE_02200</name>
</gene>
<comment type="subunit">
    <text evidence="9">Homotetramer.</text>
</comment>